<dbReference type="GO" id="GO:0140664">
    <property type="term" value="F:ATP-dependent DNA damage sensor activity"/>
    <property type="evidence" value="ECO:0007669"/>
    <property type="project" value="InterPro"/>
</dbReference>
<dbReference type="SUPFAM" id="SSF53150">
    <property type="entry name" value="DNA repair protein MutS, domain II"/>
    <property type="match status" value="1"/>
</dbReference>
<protein>
    <submittedName>
        <fullName evidence="8">MutS protein 1</fullName>
    </submittedName>
</protein>
<evidence type="ECO:0000256" key="1">
    <source>
        <dbReference type="ARBA" id="ARBA00006271"/>
    </source>
</evidence>
<dbReference type="VEuPathDB" id="FungiDB:SJAG_01807"/>
<dbReference type="GO" id="GO:0005634">
    <property type="term" value="C:nucleus"/>
    <property type="evidence" value="ECO:0000318"/>
    <property type="project" value="GO_Central"/>
</dbReference>
<dbReference type="SMART" id="SM00533">
    <property type="entry name" value="MUTSd"/>
    <property type="match status" value="1"/>
</dbReference>
<dbReference type="SUPFAM" id="SSF55271">
    <property type="entry name" value="DNA repair protein MutS, domain I"/>
    <property type="match status" value="1"/>
</dbReference>
<dbReference type="OrthoDB" id="2534523at2759"/>
<dbReference type="InterPro" id="IPR027417">
    <property type="entry name" value="P-loop_NTPase"/>
</dbReference>
<evidence type="ECO:0000256" key="3">
    <source>
        <dbReference type="ARBA" id="ARBA00022763"/>
    </source>
</evidence>
<keyword evidence="10" id="KW-1185">Reference proteome</keyword>
<dbReference type="HOGENOM" id="CLU_002472_4_0_1"/>
<dbReference type="InterPro" id="IPR016151">
    <property type="entry name" value="DNA_mismatch_repair_MutS_N"/>
</dbReference>
<dbReference type="SMART" id="SM00534">
    <property type="entry name" value="MUTSac"/>
    <property type="match status" value="1"/>
</dbReference>
<comment type="similarity">
    <text evidence="1">Belongs to the DNA mismatch repair MutS family.</text>
</comment>
<feature type="domain" description="DNA mismatch repair proteins mutS family" evidence="7">
    <location>
        <begin position="811"/>
        <end position="827"/>
    </location>
</feature>
<dbReference type="InterPro" id="IPR045076">
    <property type="entry name" value="MutS"/>
</dbReference>
<evidence type="ECO:0000256" key="5">
    <source>
        <dbReference type="ARBA" id="ARBA00023125"/>
    </source>
</evidence>
<dbReference type="InterPro" id="IPR007696">
    <property type="entry name" value="DNA_mismatch_repair_MutS_core"/>
</dbReference>
<dbReference type="GO" id="GO:0005739">
    <property type="term" value="C:mitochondrion"/>
    <property type="evidence" value="ECO:0000318"/>
    <property type="project" value="GO_Central"/>
</dbReference>
<dbReference type="Pfam" id="PF01624">
    <property type="entry name" value="MutS_I"/>
    <property type="match status" value="1"/>
</dbReference>
<dbReference type="InterPro" id="IPR007860">
    <property type="entry name" value="DNA_mmatch_repair_MutS_con_dom"/>
</dbReference>
<dbReference type="eggNOG" id="ENOG502QUUG">
    <property type="taxonomic scope" value="Eukaryota"/>
</dbReference>
<dbReference type="JaponicusDB" id="SJAG_01807">
    <property type="gene designation" value="msh1"/>
</dbReference>
<accession>B6JYY4</accession>
<keyword evidence="6" id="KW-0234">DNA repair</keyword>
<dbReference type="SUPFAM" id="SSF48334">
    <property type="entry name" value="DNA repair protein MutS, domain III"/>
    <property type="match status" value="1"/>
</dbReference>
<evidence type="ECO:0000313" key="9">
    <source>
        <dbReference type="JaponicusDB" id="SJAG_01807"/>
    </source>
</evidence>
<dbReference type="AlphaFoldDB" id="B6JYY4"/>
<reference evidence="8 10" key="1">
    <citation type="journal article" date="2011" name="Science">
        <title>Comparative functional genomics of the fission yeasts.</title>
        <authorList>
            <person name="Rhind N."/>
            <person name="Chen Z."/>
            <person name="Yassour M."/>
            <person name="Thompson D.A."/>
            <person name="Haas B.J."/>
            <person name="Habib N."/>
            <person name="Wapinski I."/>
            <person name="Roy S."/>
            <person name="Lin M.F."/>
            <person name="Heiman D.I."/>
            <person name="Young S.K."/>
            <person name="Furuya K."/>
            <person name="Guo Y."/>
            <person name="Pidoux A."/>
            <person name="Chen H.M."/>
            <person name="Robbertse B."/>
            <person name="Goldberg J.M."/>
            <person name="Aoki K."/>
            <person name="Bayne E.H."/>
            <person name="Berlin A.M."/>
            <person name="Desjardins C.A."/>
            <person name="Dobbs E."/>
            <person name="Dukaj L."/>
            <person name="Fan L."/>
            <person name="FitzGerald M.G."/>
            <person name="French C."/>
            <person name="Gujja S."/>
            <person name="Hansen K."/>
            <person name="Keifenheim D."/>
            <person name="Levin J.Z."/>
            <person name="Mosher R.A."/>
            <person name="Mueller C.A."/>
            <person name="Pfiffner J."/>
            <person name="Priest M."/>
            <person name="Russ C."/>
            <person name="Smialowska A."/>
            <person name="Swoboda P."/>
            <person name="Sykes S.M."/>
            <person name="Vaughn M."/>
            <person name="Vengrova S."/>
            <person name="Yoder R."/>
            <person name="Zeng Q."/>
            <person name="Allshire R."/>
            <person name="Baulcombe D."/>
            <person name="Birren B.W."/>
            <person name="Brown W."/>
            <person name="Ekwall K."/>
            <person name="Kellis M."/>
            <person name="Leatherwood J."/>
            <person name="Levin H."/>
            <person name="Margalit H."/>
            <person name="Martienssen R."/>
            <person name="Nieduszynski C.A."/>
            <person name="Spatafora J.W."/>
            <person name="Friedman N."/>
            <person name="Dalgaard J.Z."/>
            <person name="Baumann P."/>
            <person name="Niki H."/>
            <person name="Regev A."/>
            <person name="Nusbaum C."/>
        </authorList>
    </citation>
    <scope>NUCLEOTIDE SEQUENCE [LARGE SCALE GENOMIC DNA]</scope>
    <source>
        <strain evidence="10">yFS275 / FY16936</strain>
    </source>
</reference>
<evidence type="ECO:0000313" key="8">
    <source>
        <dbReference type="EMBL" id="EEB06752.1"/>
    </source>
</evidence>
<dbReference type="SUPFAM" id="SSF52540">
    <property type="entry name" value="P-loop containing nucleoside triphosphate hydrolases"/>
    <property type="match status" value="1"/>
</dbReference>
<keyword evidence="2" id="KW-0547">Nucleotide-binding</keyword>
<dbReference type="InterPro" id="IPR036678">
    <property type="entry name" value="MutS_con_dom_sf"/>
</dbReference>
<dbReference type="PANTHER" id="PTHR11361">
    <property type="entry name" value="DNA MISMATCH REPAIR PROTEIN MUTS FAMILY MEMBER"/>
    <property type="match status" value="1"/>
</dbReference>
<evidence type="ECO:0000259" key="7">
    <source>
        <dbReference type="PROSITE" id="PS00486"/>
    </source>
</evidence>
<dbReference type="GO" id="GO:0003690">
    <property type="term" value="F:double-stranded DNA binding"/>
    <property type="evidence" value="ECO:0000318"/>
    <property type="project" value="GO_Central"/>
</dbReference>
<dbReference type="Pfam" id="PF05188">
    <property type="entry name" value="MutS_II"/>
    <property type="match status" value="1"/>
</dbReference>
<dbReference type="Pfam" id="PF05192">
    <property type="entry name" value="MutS_III"/>
    <property type="match status" value="1"/>
</dbReference>
<dbReference type="GeneID" id="7048234"/>
<keyword evidence="3" id="KW-0227">DNA damage</keyword>
<dbReference type="EMBL" id="KE651168">
    <property type="protein sequence ID" value="EEB06752.1"/>
    <property type="molecule type" value="Genomic_DNA"/>
</dbReference>
<dbReference type="Gene3D" id="3.30.420.110">
    <property type="entry name" value="MutS, connector domain"/>
    <property type="match status" value="1"/>
</dbReference>
<dbReference type="GO" id="GO:0005524">
    <property type="term" value="F:ATP binding"/>
    <property type="evidence" value="ECO:0007669"/>
    <property type="project" value="UniProtKB-KW"/>
</dbReference>
<evidence type="ECO:0000256" key="2">
    <source>
        <dbReference type="ARBA" id="ARBA00022741"/>
    </source>
</evidence>
<dbReference type="PROSITE" id="PS00486">
    <property type="entry name" value="DNA_MISMATCH_REPAIR_2"/>
    <property type="match status" value="1"/>
</dbReference>
<dbReference type="PANTHER" id="PTHR11361:SF34">
    <property type="entry name" value="DNA MISMATCH REPAIR PROTEIN MSH1, MITOCHONDRIAL"/>
    <property type="match status" value="1"/>
</dbReference>
<evidence type="ECO:0000256" key="6">
    <source>
        <dbReference type="ARBA" id="ARBA00023204"/>
    </source>
</evidence>
<name>B6JYY4_SCHJY</name>
<dbReference type="GO" id="GO:0030983">
    <property type="term" value="F:mismatched DNA binding"/>
    <property type="evidence" value="ECO:0007669"/>
    <property type="project" value="InterPro"/>
</dbReference>
<dbReference type="STRING" id="402676.B6JYY4"/>
<dbReference type="Pfam" id="PF00488">
    <property type="entry name" value="MutS_V"/>
    <property type="match status" value="1"/>
</dbReference>
<dbReference type="InterPro" id="IPR007695">
    <property type="entry name" value="DNA_mismatch_repair_MutS-lik_N"/>
</dbReference>
<proteinExistence type="inferred from homology"/>
<evidence type="ECO:0000256" key="4">
    <source>
        <dbReference type="ARBA" id="ARBA00022840"/>
    </source>
</evidence>
<dbReference type="InterPro" id="IPR036187">
    <property type="entry name" value="DNA_mismatch_repair_MutS_sf"/>
</dbReference>
<dbReference type="GO" id="GO:0043504">
    <property type="term" value="P:mitochondrial DNA repair"/>
    <property type="evidence" value="ECO:0000318"/>
    <property type="project" value="GO_Central"/>
</dbReference>
<gene>
    <name evidence="9" type="primary">msh1</name>
    <name evidence="8" type="ORF">SJAG_01807</name>
</gene>
<dbReference type="RefSeq" id="XP_002173045.1">
    <property type="nucleotide sequence ID" value="XM_002173009.2"/>
</dbReference>
<keyword evidence="5" id="KW-0238">DNA-binding</keyword>
<dbReference type="InterPro" id="IPR000432">
    <property type="entry name" value="DNA_mismatch_repair_MutS_C"/>
</dbReference>
<dbReference type="Gene3D" id="3.40.1170.10">
    <property type="entry name" value="DNA repair protein MutS, domain I"/>
    <property type="match status" value="1"/>
</dbReference>
<dbReference type="FunFam" id="3.40.50.300:FF:001238">
    <property type="entry name" value="DNA mismatch repair protein"/>
    <property type="match status" value="1"/>
</dbReference>
<dbReference type="InterPro" id="IPR017261">
    <property type="entry name" value="DNA_mismatch_repair_MutS/MSH"/>
</dbReference>
<dbReference type="Gene3D" id="1.10.1420.10">
    <property type="match status" value="1"/>
</dbReference>
<evidence type="ECO:0000313" key="10">
    <source>
        <dbReference type="Proteomes" id="UP000001744"/>
    </source>
</evidence>
<dbReference type="Gene3D" id="3.40.50.300">
    <property type="entry name" value="P-loop containing nucleotide triphosphate hydrolases"/>
    <property type="match status" value="1"/>
</dbReference>
<dbReference type="Proteomes" id="UP000001744">
    <property type="component" value="Unassembled WGS sequence"/>
</dbReference>
<dbReference type="PIRSF" id="PIRSF037677">
    <property type="entry name" value="DNA_mis_repair_Msh6"/>
    <property type="match status" value="1"/>
</dbReference>
<dbReference type="OMA" id="DTWIMRR"/>
<organism evidence="8 10">
    <name type="scientific">Schizosaccharomyces japonicus (strain yFS275 / FY16936)</name>
    <name type="common">Fission yeast</name>
    <dbReference type="NCBI Taxonomy" id="402676"/>
    <lineage>
        <taxon>Eukaryota</taxon>
        <taxon>Fungi</taxon>
        <taxon>Dikarya</taxon>
        <taxon>Ascomycota</taxon>
        <taxon>Taphrinomycotina</taxon>
        <taxon>Schizosaccharomycetes</taxon>
        <taxon>Schizosaccharomycetales</taxon>
        <taxon>Schizosaccharomycetaceae</taxon>
        <taxon>Schizosaccharomyces</taxon>
    </lineage>
</organism>
<keyword evidence="4" id="KW-0067">ATP-binding</keyword>
<dbReference type="GO" id="GO:0006298">
    <property type="term" value="P:mismatch repair"/>
    <property type="evidence" value="ECO:0007669"/>
    <property type="project" value="InterPro"/>
</dbReference>
<sequence>MSHAKSITAFVCRVGRLRTQHLRTWDCGQVRQKSTIINGLLKKNNSVPLKPIEPTKTLPPVLRGVRLQQERFPDCVLLTKVGGFYELYFQQAEEVAPLLNLRVSQRRTSLMPVSMAGFPAAKLDRYLKILVQDMNLCVALSEEIPKAPDDFSTSNLYNRVVTRVISPGTLIDESFISPGESNFILSIATDESLGDIQPETLVGLTWLDLSTGEFYVKDSSVQELAGDIERISPREVLLDTRFKDEKARDLLFSDVNTKGLYFSYTDPEVWEINQWRKFLDRPLSIDFLEDLKPVELQSGSHLLQYVSNRLMNSKTTIQHPIRYSPRENMVIGACALRSLEIRHSFQEGRIQGTLLHAINRTVTHSGARLLVQRLCSPSTNVRVINERLDLVEAFVQNPSARIQITELLKKTSDSERLLQRSVLGRGSAQDFLGLASTFHLTMEIKTLLRSMNTNPSLVRLTEALNTHEDLCQRISNTIDEEALYKRQEQDLEAKGEVVEDLELDSSIAAPVPKTKSRKSKSSLESVKNAFLNNLSDIWIVKPSTSPALLKEHEQLKTLYKAVEKLQSKITSTVGDNVTLRRSPSKMYFVYIKSQNKALKSKFVKTFQDATVFNTTLSTANYHLPSWSCLGLEIEATKTRISQLEAQTLMDLQTDVLKQMSSIRESAKLLNELDISTSLASLALEGKWVRPIVNNSCVHKVIQGRHPIVEKALQQKMVSFTANDCYVGKPSRIWLITGPNMAGKSTFLRQNALIAILAQMGSFVPASFAEIGVIDQIFSRVGSADNLSQHKSTFMEEMMESAFILKNATPRSFVIMDEVGRGTTTKEGIAIGYGCLEHLRTINKSRVLFATHSHELATLVKDEKEIECYCTDLIVNEDDTFVFDHRVRKGVNRNSHGLRVAALAGVPLEAIKTAKSILKREG</sequence>